<evidence type="ECO:0000259" key="1">
    <source>
        <dbReference type="SMART" id="SM00954"/>
    </source>
</evidence>
<dbReference type="OrthoDB" id="1694513at2"/>
<keyword evidence="3" id="KW-1185">Reference proteome</keyword>
<dbReference type="SUPFAM" id="SSF81301">
    <property type="entry name" value="Nucleotidyltransferase"/>
    <property type="match status" value="1"/>
</dbReference>
<dbReference type="InterPro" id="IPR007685">
    <property type="entry name" value="RelA_SpoT"/>
</dbReference>
<gene>
    <name evidence="2" type="ORF">SAMN05660841_00342</name>
</gene>
<accession>A0A1T5B0R4</accession>
<dbReference type="InterPro" id="IPR043519">
    <property type="entry name" value="NT_sf"/>
</dbReference>
<reference evidence="3" key="1">
    <citation type="submission" date="2017-02" db="EMBL/GenBank/DDBJ databases">
        <authorList>
            <person name="Varghese N."/>
            <person name="Submissions S."/>
        </authorList>
    </citation>
    <scope>NUCLEOTIDE SEQUENCE [LARGE SCALE GENOMIC DNA]</scope>
    <source>
        <strain evidence="3">DSM 24091</strain>
    </source>
</reference>
<organism evidence="2 3">
    <name type="scientific">Sphingobacterium nematocida</name>
    <dbReference type="NCBI Taxonomy" id="1513896"/>
    <lineage>
        <taxon>Bacteria</taxon>
        <taxon>Pseudomonadati</taxon>
        <taxon>Bacteroidota</taxon>
        <taxon>Sphingobacteriia</taxon>
        <taxon>Sphingobacteriales</taxon>
        <taxon>Sphingobacteriaceae</taxon>
        <taxon>Sphingobacterium</taxon>
    </lineage>
</organism>
<dbReference type="GO" id="GO:0015969">
    <property type="term" value="P:guanosine tetraphosphate metabolic process"/>
    <property type="evidence" value="ECO:0007669"/>
    <property type="project" value="InterPro"/>
</dbReference>
<dbReference type="SMART" id="SM00954">
    <property type="entry name" value="RelA_SpoT"/>
    <property type="match status" value="1"/>
</dbReference>
<evidence type="ECO:0000313" key="2">
    <source>
        <dbReference type="EMBL" id="SKB40647.1"/>
    </source>
</evidence>
<evidence type="ECO:0000313" key="3">
    <source>
        <dbReference type="Proteomes" id="UP000190150"/>
    </source>
</evidence>
<sequence>MLNIKNNIIFFEYVSTFYSDTIIEELETKLKRLKETFEELLEREADNHHLKNSSSVQDVFYFSVKGRVKDKKSFYEKLIRKNLGLHLIKELQFEGDISKVKKEKSGELSNLIKKIDDIIGIRIVTELKKDCKKVYELINNNISFFEKKNISLSNLSIQPEPMKNGLDIYKIKGSLDNIFSFELQIKSKIDEAWGDLDHTLFYKDYSVSPIKDTVQLTMNNVGFLLEKLETLLYDLRESSKKYNQVAENVKFQTEVNKKYGPQLLKLFRADVNLIEISDFILKIKERLKLKGLGKGINISFDHLSFNCTSSRLQQFQTLRSLSHKLLLIEAFYYHLKKVKVSKWNITAETYESALTEFLDFLTSYNLEGIFTELEVNKIIDDTSMYISNPALYIDKEKIKNTIDFLKLAENTLNDQFFLEHKKLVINLLFIASYEGDCSSFIDEIFNDLEPFSLSSILTEIKEDNLTDNMIVEIINDLLENIANKL</sequence>
<dbReference type="AlphaFoldDB" id="A0A1T5B0R4"/>
<name>A0A1T5B0R4_9SPHI</name>
<dbReference type="Pfam" id="PF04607">
    <property type="entry name" value="RelA_SpoT"/>
    <property type="match status" value="1"/>
</dbReference>
<dbReference type="Proteomes" id="UP000190150">
    <property type="component" value="Unassembled WGS sequence"/>
</dbReference>
<dbReference type="Gene3D" id="3.30.460.10">
    <property type="entry name" value="Beta Polymerase, domain 2"/>
    <property type="match status" value="1"/>
</dbReference>
<dbReference type="STRING" id="1513896.SAMN05660841_00342"/>
<proteinExistence type="predicted"/>
<dbReference type="PANTHER" id="PTHR41773:SF1">
    <property type="entry name" value="RELA_SPOT DOMAIN-CONTAINING PROTEIN"/>
    <property type="match status" value="1"/>
</dbReference>
<protein>
    <recommendedName>
        <fullName evidence="1">RelA/SpoT domain-containing protein</fullName>
    </recommendedName>
</protein>
<dbReference type="PANTHER" id="PTHR41773">
    <property type="entry name" value="GTP PYROPHOSPHATASE-RELATED"/>
    <property type="match status" value="1"/>
</dbReference>
<feature type="domain" description="RelA/SpoT" evidence="1">
    <location>
        <begin position="66"/>
        <end position="208"/>
    </location>
</feature>
<dbReference type="EMBL" id="FUZF01000001">
    <property type="protein sequence ID" value="SKB40647.1"/>
    <property type="molecule type" value="Genomic_DNA"/>
</dbReference>
<dbReference type="RefSeq" id="WP_079640691.1">
    <property type="nucleotide sequence ID" value="NZ_FUZF01000001.1"/>
</dbReference>